<evidence type="ECO:0000259" key="9">
    <source>
        <dbReference type="Pfam" id="PF16916"/>
    </source>
</evidence>
<feature type="domain" description="Cation efflux protein transmembrane" evidence="8">
    <location>
        <begin position="12"/>
        <end position="205"/>
    </location>
</feature>
<feature type="transmembrane region" description="Helical" evidence="7">
    <location>
        <begin position="44"/>
        <end position="61"/>
    </location>
</feature>
<feature type="transmembrane region" description="Helical" evidence="7">
    <location>
        <begin position="12"/>
        <end position="32"/>
    </location>
</feature>
<evidence type="ECO:0000256" key="7">
    <source>
        <dbReference type="SAM" id="Phobius"/>
    </source>
</evidence>
<dbReference type="InterPro" id="IPR036837">
    <property type="entry name" value="Cation_efflux_CTD_sf"/>
</dbReference>
<proteinExistence type="inferred from homology"/>
<evidence type="ECO:0000259" key="8">
    <source>
        <dbReference type="Pfam" id="PF01545"/>
    </source>
</evidence>
<evidence type="ECO:0000313" key="10">
    <source>
        <dbReference type="EMBL" id="MDN4164266.1"/>
    </source>
</evidence>
<dbReference type="RefSeq" id="WP_320002792.1">
    <property type="nucleotide sequence ID" value="NZ_JAUHJS010000001.1"/>
</dbReference>
<comment type="caution">
    <text evidence="10">The sequence shown here is derived from an EMBL/GenBank/DDBJ whole genome shotgun (WGS) entry which is preliminary data.</text>
</comment>
<keyword evidence="6 7" id="KW-0472">Membrane</keyword>
<dbReference type="SUPFAM" id="SSF160240">
    <property type="entry name" value="Cation efflux protein cytoplasmic domain-like"/>
    <property type="match status" value="1"/>
</dbReference>
<dbReference type="InterPro" id="IPR050291">
    <property type="entry name" value="CDF_Transporter"/>
</dbReference>
<organism evidence="10 11">
    <name type="scientific">Shiella aurantiaca</name>
    <dbReference type="NCBI Taxonomy" id="3058365"/>
    <lineage>
        <taxon>Bacteria</taxon>
        <taxon>Pseudomonadati</taxon>
        <taxon>Bacteroidota</taxon>
        <taxon>Cytophagia</taxon>
        <taxon>Cytophagales</taxon>
        <taxon>Shiellaceae</taxon>
        <taxon>Shiella</taxon>
    </lineage>
</organism>
<dbReference type="SUPFAM" id="SSF161111">
    <property type="entry name" value="Cation efflux protein transmembrane domain-like"/>
    <property type="match status" value="1"/>
</dbReference>
<evidence type="ECO:0000256" key="3">
    <source>
        <dbReference type="ARBA" id="ARBA00022448"/>
    </source>
</evidence>
<feature type="transmembrane region" description="Helical" evidence="7">
    <location>
        <begin position="154"/>
        <end position="173"/>
    </location>
</feature>
<dbReference type="InterPro" id="IPR027469">
    <property type="entry name" value="Cation_efflux_TMD_sf"/>
</dbReference>
<dbReference type="InterPro" id="IPR058533">
    <property type="entry name" value="Cation_efflux_TM"/>
</dbReference>
<dbReference type="Gene3D" id="1.20.1510.10">
    <property type="entry name" value="Cation efflux protein transmembrane domain"/>
    <property type="match status" value="1"/>
</dbReference>
<feature type="transmembrane region" description="Helical" evidence="7">
    <location>
        <begin position="113"/>
        <end position="133"/>
    </location>
</feature>
<evidence type="ECO:0000256" key="6">
    <source>
        <dbReference type="ARBA" id="ARBA00023136"/>
    </source>
</evidence>
<evidence type="ECO:0000256" key="2">
    <source>
        <dbReference type="ARBA" id="ARBA00008114"/>
    </source>
</evidence>
<dbReference type="PANTHER" id="PTHR43840:SF15">
    <property type="entry name" value="MITOCHONDRIAL METAL TRANSPORTER 1-RELATED"/>
    <property type="match status" value="1"/>
</dbReference>
<comment type="similarity">
    <text evidence="2">Belongs to the cation diffusion facilitator (CDF) transporter (TC 2.A.4) family.</text>
</comment>
<gene>
    <name evidence="10" type="ORF">QWY31_02070</name>
</gene>
<reference evidence="10" key="1">
    <citation type="submission" date="2023-06" db="EMBL/GenBank/DDBJ databases">
        <title>Cytophagales bacterium Strain LB-30, isolated from soil.</title>
        <authorList>
            <person name="Liu B."/>
        </authorList>
    </citation>
    <scope>NUCLEOTIDE SEQUENCE</scope>
    <source>
        <strain evidence="10">LB-30</strain>
    </source>
</reference>
<keyword evidence="5 7" id="KW-1133">Transmembrane helix</keyword>
<dbReference type="Proteomes" id="UP001168552">
    <property type="component" value="Unassembled WGS sequence"/>
</dbReference>
<keyword evidence="3" id="KW-0813">Transport</keyword>
<evidence type="ECO:0000256" key="5">
    <source>
        <dbReference type="ARBA" id="ARBA00022989"/>
    </source>
</evidence>
<dbReference type="NCBIfam" id="TIGR01297">
    <property type="entry name" value="CDF"/>
    <property type="match status" value="1"/>
</dbReference>
<dbReference type="Pfam" id="PF16916">
    <property type="entry name" value="ZT_dimer"/>
    <property type="match status" value="1"/>
</dbReference>
<dbReference type="EMBL" id="JAUHJS010000001">
    <property type="protein sequence ID" value="MDN4164266.1"/>
    <property type="molecule type" value="Genomic_DNA"/>
</dbReference>
<name>A0ABT8F1D5_9BACT</name>
<dbReference type="Gene3D" id="3.30.70.1350">
    <property type="entry name" value="Cation efflux protein, cytoplasmic domain"/>
    <property type="match status" value="1"/>
</dbReference>
<accession>A0ABT8F1D5</accession>
<evidence type="ECO:0000313" key="11">
    <source>
        <dbReference type="Proteomes" id="UP001168552"/>
    </source>
</evidence>
<dbReference type="InterPro" id="IPR027470">
    <property type="entry name" value="Cation_efflux_CTD"/>
</dbReference>
<dbReference type="Pfam" id="PF01545">
    <property type="entry name" value="Cation_efflux"/>
    <property type="match status" value="1"/>
</dbReference>
<sequence>MKSKARKSQLIRLSFFISLLLMGLKFVAYFITQSTAILTDAVESIVNVVASGFAFYSIWLANQPKDEDHPYGHGKIEFFSAGVEGVLILLAGVYILGQSIYSFFSPKVISDLPLGLLLLSIASVANGVLGWYLRKEGKRMDSLTLYADGKHLLTDFYSSLVLLLGVVLIYFTNQFWLDSALSLGFSLFILYNGYQLIRSSVSGLMDESDKESLQKIANIMNASRKPSWIDIHNMRVLKYGADLHVDCHVTLPYYFTLEQVHEELHELEEQLQKNINNELEIFTHADPCIPELCCRYCRISDCSVRQSAYTEDIEWNLGNLAKNQKHYYNLNTTQY</sequence>
<dbReference type="PANTHER" id="PTHR43840">
    <property type="entry name" value="MITOCHONDRIAL METAL TRANSPORTER 1-RELATED"/>
    <property type="match status" value="1"/>
</dbReference>
<keyword evidence="4 7" id="KW-0812">Transmembrane</keyword>
<protein>
    <submittedName>
        <fullName evidence="10">Cation diffusion facilitator family transporter</fullName>
    </submittedName>
</protein>
<keyword evidence="11" id="KW-1185">Reference proteome</keyword>
<dbReference type="InterPro" id="IPR002524">
    <property type="entry name" value="Cation_efflux"/>
</dbReference>
<feature type="domain" description="Cation efflux protein cytoplasmic" evidence="9">
    <location>
        <begin position="209"/>
        <end position="288"/>
    </location>
</feature>
<feature type="transmembrane region" description="Helical" evidence="7">
    <location>
        <begin position="81"/>
        <end position="101"/>
    </location>
</feature>
<evidence type="ECO:0000256" key="1">
    <source>
        <dbReference type="ARBA" id="ARBA00004141"/>
    </source>
</evidence>
<evidence type="ECO:0000256" key="4">
    <source>
        <dbReference type="ARBA" id="ARBA00022692"/>
    </source>
</evidence>
<comment type="subcellular location">
    <subcellularLocation>
        <location evidence="1">Membrane</location>
        <topology evidence="1">Multi-pass membrane protein</topology>
    </subcellularLocation>
</comment>